<feature type="transmembrane region" description="Helical" evidence="7">
    <location>
        <begin position="261"/>
        <end position="286"/>
    </location>
</feature>
<keyword evidence="6 7" id="KW-0472">Membrane</keyword>
<keyword evidence="5 7" id="KW-1133">Transmembrane helix</keyword>
<feature type="transmembrane region" description="Helical" evidence="7">
    <location>
        <begin position="317"/>
        <end position="338"/>
    </location>
</feature>
<organism evidence="9 10">
    <name type="scientific">Kouleothrix aurantiaca</name>
    <dbReference type="NCBI Taxonomy" id="186479"/>
    <lineage>
        <taxon>Bacteria</taxon>
        <taxon>Bacillati</taxon>
        <taxon>Chloroflexota</taxon>
        <taxon>Chloroflexia</taxon>
        <taxon>Chloroflexales</taxon>
        <taxon>Roseiflexineae</taxon>
        <taxon>Roseiflexaceae</taxon>
        <taxon>Kouleothrix</taxon>
    </lineage>
</organism>
<evidence type="ECO:0000256" key="1">
    <source>
        <dbReference type="ARBA" id="ARBA00004651"/>
    </source>
</evidence>
<dbReference type="Gene3D" id="1.20.1250.20">
    <property type="entry name" value="MFS general substrate transporter like domains"/>
    <property type="match status" value="1"/>
</dbReference>
<feature type="transmembrane region" description="Helical" evidence="7">
    <location>
        <begin position="46"/>
        <end position="66"/>
    </location>
</feature>
<dbReference type="InterPro" id="IPR036259">
    <property type="entry name" value="MFS_trans_sf"/>
</dbReference>
<dbReference type="InterPro" id="IPR010290">
    <property type="entry name" value="TM_effector"/>
</dbReference>
<dbReference type="PANTHER" id="PTHR23513">
    <property type="entry name" value="INTEGRAL MEMBRANE EFFLUX PROTEIN-RELATED"/>
    <property type="match status" value="1"/>
</dbReference>
<dbReference type="GO" id="GO:0022857">
    <property type="term" value="F:transmembrane transporter activity"/>
    <property type="evidence" value="ECO:0007669"/>
    <property type="project" value="InterPro"/>
</dbReference>
<dbReference type="SUPFAM" id="SSF103473">
    <property type="entry name" value="MFS general substrate transporter"/>
    <property type="match status" value="1"/>
</dbReference>
<proteinExistence type="predicted"/>
<dbReference type="AlphaFoldDB" id="A0A0P9D276"/>
<evidence type="ECO:0000313" key="9">
    <source>
        <dbReference type="EMBL" id="KPV53075.1"/>
    </source>
</evidence>
<protein>
    <recommendedName>
        <fullName evidence="8">Major facilitator superfamily (MFS) profile domain-containing protein</fullName>
    </recommendedName>
</protein>
<dbReference type="Proteomes" id="UP000050509">
    <property type="component" value="Unassembled WGS sequence"/>
</dbReference>
<sequence>MGRGFRALSVRNYRLYWFGQLISQTGSWMQTTAQSWLVLQLTQSPFALGVVTALQFLPIMLLSLLGGAIGDRLPKHRLIIFTQIAALVQAVIFAALVGTGAIQLWHVYILAATQGIITAIDNPVRQAFAVELVGRDHLVNAVALNSMLFNGARIIGPALAGLIIAGASSTLSGIAFVLLINAITFVAVLFSLFMMNRAEFLAAPPPRSGHMGSDLLEGLMYVWQTPAVLLIMIVVAAIGTFGYNFSVVLPLLSGFVLHTDAAGFGGLSAFLGAGSLVGALVTAYAGKVTMRRLIVGSACFGLLLGAVAISTNYALSGALLIALGFAGILFSTSANTLLQLTTPDALRGRVMGLYMLLFAGSTPIGGLLIGTLSNIIGVSETLLVCAALCLLGVGGALVYRRRTA</sequence>
<evidence type="ECO:0000256" key="3">
    <source>
        <dbReference type="ARBA" id="ARBA00022475"/>
    </source>
</evidence>
<evidence type="ECO:0000313" key="10">
    <source>
        <dbReference type="Proteomes" id="UP000050509"/>
    </source>
</evidence>
<feature type="transmembrane region" description="Helical" evidence="7">
    <location>
        <begin position="141"/>
        <end position="165"/>
    </location>
</feature>
<feature type="transmembrane region" description="Helical" evidence="7">
    <location>
        <begin position="350"/>
        <end position="369"/>
    </location>
</feature>
<gene>
    <name evidence="9" type="ORF">SE17_11770</name>
</gene>
<reference evidence="9 10" key="1">
    <citation type="submission" date="2015-09" db="EMBL/GenBank/DDBJ databases">
        <title>Draft genome sequence of Kouleothrix aurantiaca JCM 19913.</title>
        <authorList>
            <person name="Hemp J."/>
        </authorList>
    </citation>
    <scope>NUCLEOTIDE SEQUENCE [LARGE SCALE GENOMIC DNA]</scope>
    <source>
        <strain evidence="9 10">COM-B</strain>
    </source>
</reference>
<evidence type="ECO:0000256" key="5">
    <source>
        <dbReference type="ARBA" id="ARBA00022989"/>
    </source>
</evidence>
<dbReference type="PROSITE" id="PS50850">
    <property type="entry name" value="MFS"/>
    <property type="match status" value="1"/>
</dbReference>
<evidence type="ECO:0000259" key="8">
    <source>
        <dbReference type="PROSITE" id="PS50850"/>
    </source>
</evidence>
<feature type="domain" description="Major facilitator superfamily (MFS) profile" evidence="8">
    <location>
        <begin position="1"/>
        <end position="404"/>
    </location>
</feature>
<dbReference type="CDD" id="cd06173">
    <property type="entry name" value="MFS_MefA_like"/>
    <property type="match status" value="1"/>
</dbReference>
<dbReference type="GO" id="GO:0005886">
    <property type="term" value="C:plasma membrane"/>
    <property type="evidence" value="ECO:0007669"/>
    <property type="project" value="UniProtKB-SubCell"/>
</dbReference>
<feature type="transmembrane region" description="Helical" evidence="7">
    <location>
        <begin position="215"/>
        <end position="241"/>
    </location>
</feature>
<evidence type="ECO:0000256" key="6">
    <source>
        <dbReference type="ARBA" id="ARBA00023136"/>
    </source>
</evidence>
<feature type="transmembrane region" description="Helical" evidence="7">
    <location>
        <begin position="171"/>
        <end position="194"/>
    </location>
</feature>
<comment type="caution">
    <text evidence="9">The sequence shown here is derived from an EMBL/GenBank/DDBJ whole genome shotgun (WGS) entry which is preliminary data.</text>
</comment>
<keyword evidence="10" id="KW-1185">Reference proteome</keyword>
<feature type="transmembrane region" description="Helical" evidence="7">
    <location>
        <begin position="78"/>
        <end position="97"/>
    </location>
</feature>
<evidence type="ECO:0000256" key="7">
    <source>
        <dbReference type="SAM" id="Phobius"/>
    </source>
</evidence>
<evidence type="ECO:0000256" key="4">
    <source>
        <dbReference type="ARBA" id="ARBA00022692"/>
    </source>
</evidence>
<dbReference type="Pfam" id="PF05977">
    <property type="entry name" value="MFS_3"/>
    <property type="match status" value="1"/>
</dbReference>
<accession>A0A0P9D276</accession>
<dbReference type="InterPro" id="IPR020846">
    <property type="entry name" value="MFS_dom"/>
</dbReference>
<keyword evidence="2" id="KW-0813">Transport</keyword>
<feature type="transmembrane region" description="Helical" evidence="7">
    <location>
        <begin position="375"/>
        <end position="399"/>
    </location>
</feature>
<feature type="transmembrane region" description="Helical" evidence="7">
    <location>
        <begin position="293"/>
        <end position="311"/>
    </location>
</feature>
<keyword evidence="3" id="KW-1003">Cell membrane</keyword>
<dbReference type="PANTHER" id="PTHR23513:SF11">
    <property type="entry name" value="STAPHYLOFERRIN A TRANSPORTER"/>
    <property type="match status" value="1"/>
</dbReference>
<evidence type="ECO:0000256" key="2">
    <source>
        <dbReference type="ARBA" id="ARBA00022448"/>
    </source>
</evidence>
<name>A0A0P9D276_9CHLR</name>
<comment type="subcellular location">
    <subcellularLocation>
        <location evidence="1">Cell membrane</location>
        <topology evidence="1">Multi-pass membrane protein</topology>
    </subcellularLocation>
</comment>
<keyword evidence="4 7" id="KW-0812">Transmembrane</keyword>
<dbReference type="EMBL" id="LJCR01000350">
    <property type="protein sequence ID" value="KPV53075.1"/>
    <property type="molecule type" value="Genomic_DNA"/>
</dbReference>